<evidence type="ECO:0000256" key="1">
    <source>
        <dbReference type="SAM" id="MobiDB-lite"/>
    </source>
</evidence>
<comment type="caution">
    <text evidence="3">The sequence shown here is derived from an EMBL/GenBank/DDBJ whole genome shotgun (WGS) entry which is preliminary data.</text>
</comment>
<accession>A0A6M1LRP7</accession>
<evidence type="ECO:0000256" key="2">
    <source>
        <dbReference type="SAM" id="SignalP"/>
    </source>
</evidence>
<feature type="compositionally biased region" description="Low complexity" evidence="1">
    <location>
        <begin position="23"/>
        <end position="33"/>
    </location>
</feature>
<keyword evidence="4" id="KW-1185">Reference proteome</keyword>
<feature type="compositionally biased region" description="Low complexity" evidence="1">
    <location>
        <begin position="41"/>
        <end position="51"/>
    </location>
</feature>
<sequence length="89" mass="9435">MRMTLRLLLAAAAIAAPVLLTAPASANSPVAPNGTPYQEVAAARDGQTQTRAQRRQRREAAAQRRHRQSGQRAAQRRARPAATAPAGQG</sequence>
<proteinExistence type="predicted"/>
<feature type="region of interest" description="Disordered" evidence="1">
    <location>
        <begin position="23"/>
        <end position="89"/>
    </location>
</feature>
<dbReference type="AlphaFoldDB" id="A0A6M1LRP7"/>
<protein>
    <submittedName>
        <fullName evidence="3">Uncharacterized protein</fullName>
    </submittedName>
</protein>
<dbReference type="RefSeq" id="WP_164697024.1">
    <property type="nucleotide sequence ID" value="NZ_JAAIKB010000013.1"/>
</dbReference>
<keyword evidence="2" id="KW-0732">Signal</keyword>
<evidence type="ECO:0000313" key="3">
    <source>
        <dbReference type="EMBL" id="NGM23101.1"/>
    </source>
</evidence>
<dbReference type="Proteomes" id="UP000475385">
    <property type="component" value="Unassembled WGS sequence"/>
</dbReference>
<feature type="compositionally biased region" description="Low complexity" evidence="1">
    <location>
        <begin position="80"/>
        <end position="89"/>
    </location>
</feature>
<name>A0A6M1LRP7_9PROT</name>
<gene>
    <name evidence="3" type="ORF">G3576_24020</name>
</gene>
<dbReference type="EMBL" id="JAAIKB010000013">
    <property type="protein sequence ID" value="NGM23101.1"/>
    <property type="molecule type" value="Genomic_DNA"/>
</dbReference>
<feature type="chain" id="PRO_5026959792" evidence="2">
    <location>
        <begin position="27"/>
        <end position="89"/>
    </location>
</feature>
<feature type="compositionally biased region" description="Basic residues" evidence="1">
    <location>
        <begin position="52"/>
        <end position="79"/>
    </location>
</feature>
<feature type="signal peptide" evidence="2">
    <location>
        <begin position="1"/>
        <end position="26"/>
    </location>
</feature>
<evidence type="ECO:0000313" key="4">
    <source>
        <dbReference type="Proteomes" id="UP000475385"/>
    </source>
</evidence>
<reference evidence="3 4" key="1">
    <citation type="submission" date="2020-03" db="EMBL/GenBank/DDBJ databases">
        <title>Roseomonas stagni sp. nov., isolated from pond water in Japan.</title>
        <authorList>
            <person name="Furuhata K."/>
            <person name="Miyamoto H."/>
            <person name="Goto K."/>
        </authorList>
    </citation>
    <scope>NUCLEOTIDE SEQUENCE [LARGE SCALE GENOMIC DNA]</scope>
    <source>
        <strain evidence="3 4">PeD5</strain>
    </source>
</reference>
<organism evidence="3 4">
    <name type="scientific">Falsiroseomonas algicola</name>
    <dbReference type="NCBI Taxonomy" id="2716930"/>
    <lineage>
        <taxon>Bacteria</taxon>
        <taxon>Pseudomonadati</taxon>
        <taxon>Pseudomonadota</taxon>
        <taxon>Alphaproteobacteria</taxon>
        <taxon>Acetobacterales</taxon>
        <taxon>Roseomonadaceae</taxon>
        <taxon>Falsiroseomonas</taxon>
    </lineage>
</organism>